<dbReference type="GO" id="GO:0005829">
    <property type="term" value="C:cytosol"/>
    <property type="evidence" value="ECO:0007669"/>
    <property type="project" value="TreeGrafter"/>
</dbReference>
<dbReference type="InterPro" id="IPR006645">
    <property type="entry name" value="NGN-like_dom"/>
</dbReference>
<dbReference type="PRINTS" id="PR00338">
    <property type="entry name" value="NUSGTNSCPFCT"/>
</dbReference>
<dbReference type="InterPro" id="IPR043425">
    <property type="entry name" value="NusG-like"/>
</dbReference>
<dbReference type="FunFam" id="2.30.30.30:FF:000002">
    <property type="entry name" value="Transcription termination/antitermination factor NusG"/>
    <property type="match status" value="1"/>
</dbReference>
<dbReference type="KEGG" id="srhi:H9L12_07985"/>
<evidence type="ECO:0000256" key="4">
    <source>
        <dbReference type="ARBA" id="ARBA00023163"/>
    </source>
</evidence>
<dbReference type="GO" id="GO:0006353">
    <property type="term" value="P:DNA-templated transcription termination"/>
    <property type="evidence" value="ECO:0007669"/>
    <property type="project" value="UniProtKB-UniRule"/>
</dbReference>
<evidence type="ECO:0000256" key="5">
    <source>
        <dbReference type="HAMAP-Rule" id="MF_00948"/>
    </source>
</evidence>
<dbReference type="Pfam" id="PF02357">
    <property type="entry name" value="NusG"/>
    <property type="match status" value="1"/>
</dbReference>
<evidence type="ECO:0000259" key="8">
    <source>
        <dbReference type="SMART" id="SM00738"/>
    </source>
</evidence>
<name>A0A7G9S8W4_9SPHN</name>
<dbReference type="SUPFAM" id="SSF82679">
    <property type="entry name" value="N-utilization substance G protein NusG, N-terminal domain"/>
    <property type="match status" value="1"/>
</dbReference>
<sequence>MSRWYIIHAYSGFENKVRESILSEAKRLQLESLVEAVEVPTEKVTEIRRGKKVTSDRKFFPGYVLAKLGMNDDVYHLVKNTPKVTGFLGPNGKPQAISEAEAARILNTKEEAAAAAPKAKVKVDYEIGDAVKVLDGPFASFNGVVEELDFDRSRVKVSVSIFGRATPVELEFEQVERVK</sequence>
<dbReference type="GO" id="GO:0032784">
    <property type="term" value="P:regulation of DNA-templated transcription elongation"/>
    <property type="evidence" value="ECO:0007669"/>
    <property type="project" value="InterPro"/>
</dbReference>
<dbReference type="Gene3D" id="2.30.30.30">
    <property type="match status" value="1"/>
</dbReference>
<evidence type="ECO:0000256" key="3">
    <source>
        <dbReference type="ARBA" id="ARBA00023015"/>
    </source>
</evidence>
<dbReference type="InterPro" id="IPR001062">
    <property type="entry name" value="Transcrpt_antiterm_NusG"/>
</dbReference>
<dbReference type="InterPro" id="IPR008991">
    <property type="entry name" value="Translation_prot_SH3-like_sf"/>
</dbReference>
<evidence type="ECO:0000256" key="6">
    <source>
        <dbReference type="NCBIfam" id="TIGR00922"/>
    </source>
</evidence>
<dbReference type="NCBIfam" id="TIGR00922">
    <property type="entry name" value="nusG"/>
    <property type="match status" value="1"/>
</dbReference>
<dbReference type="InterPro" id="IPR014722">
    <property type="entry name" value="Rib_uL2_dom2"/>
</dbReference>
<dbReference type="HAMAP" id="MF_00948">
    <property type="entry name" value="NusG"/>
    <property type="match status" value="1"/>
</dbReference>
<accession>A0A7G9S8W4</accession>
<keyword evidence="11" id="KW-1185">Reference proteome</keyword>
<evidence type="ECO:0000313" key="10">
    <source>
        <dbReference type="EMBL" id="QNN64289.1"/>
    </source>
</evidence>
<dbReference type="PANTHER" id="PTHR30265:SF2">
    <property type="entry name" value="TRANSCRIPTION TERMINATION_ANTITERMINATION PROTEIN NUSG"/>
    <property type="match status" value="1"/>
</dbReference>
<dbReference type="AlphaFoldDB" id="A0A7G9S8W4"/>
<keyword evidence="2 5" id="KW-0889">Transcription antitermination</keyword>
<evidence type="ECO:0000313" key="11">
    <source>
        <dbReference type="Proteomes" id="UP000515955"/>
    </source>
</evidence>
<evidence type="ECO:0000256" key="2">
    <source>
        <dbReference type="ARBA" id="ARBA00022814"/>
    </source>
</evidence>
<dbReference type="Pfam" id="PF00467">
    <property type="entry name" value="KOW"/>
    <property type="match status" value="1"/>
</dbReference>
<dbReference type="PROSITE" id="PS01014">
    <property type="entry name" value="NUSG"/>
    <property type="match status" value="1"/>
</dbReference>
<dbReference type="GO" id="GO:0031564">
    <property type="term" value="P:transcription antitermination"/>
    <property type="evidence" value="ECO:0007669"/>
    <property type="project" value="UniProtKB-UniRule"/>
</dbReference>
<proteinExistence type="inferred from homology"/>
<dbReference type="InterPro" id="IPR005824">
    <property type="entry name" value="KOW"/>
</dbReference>
<evidence type="ECO:0000256" key="7">
    <source>
        <dbReference type="RuleBase" id="RU000538"/>
    </source>
</evidence>
<keyword evidence="3 5" id="KW-0805">Transcription regulation</keyword>
<dbReference type="PANTHER" id="PTHR30265">
    <property type="entry name" value="RHO-INTERACTING TRANSCRIPTION TERMINATION FACTOR NUSG"/>
    <property type="match status" value="1"/>
</dbReference>
<dbReference type="InterPro" id="IPR047050">
    <property type="entry name" value="NGN"/>
</dbReference>
<dbReference type="SUPFAM" id="SSF50104">
    <property type="entry name" value="Translation proteins SH3-like domain"/>
    <property type="match status" value="1"/>
</dbReference>
<feature type="domain" description="KOW" evidence="9">
    <location>
        <begin position="124"/>
        <end position="151"/>
    </location>
</feature>
<feature type="domain" description="NusG-like N-terminal" evidence="8">
    <location>
        <begin position="1"/>
        <end position="109"/>
    </location>
</feature>
<dbReference type="RefSeq" id="WP_187541289.1">
    <property type="nucleotide sequence ID" value="NZ_CP060717.1"/>
</dbReference>
<dbReference type="CDD" id="cd06091">
    <property type="entry name" value="KOW_NusG"/>
    <property type="match status" value="1"/>
</dbReference>
<dbReference type="GO" id="GO:0006354">
    <property type="term" value="P:DNA-templated transcription elongation"/>
    <property type="evidence" value="ECO:0007669"/>
    <property type="project" value="UniProtKB-UniRule"/>
</dbReference>
<dbReference type="InterPro" id="IPR036735">
    <property type="entry name" value="NGN_dom_sf"/>
</dbReference>
<dbReference type="EMBL" id="CP060717">
    <property type="protein sequence ID" value="QNN64289.1"/>
    <property type="molecule type" value="Genomic_DNA"/>
</dbReference>
<dbReference type="SMART" id="SM00739">
    <property type="entry name" value="KOW"/>
    <property type="match status" value="1"/>
</dbReference>
<comment type="similarity">
    <text evidence="5 7">Belongs to the NusG family.</text>
</comment>
<organism evidence="10 11">
    <name type="scientific">Sphingomonas rhizophila</name>
    <dbReference type="NCBI Taxonomy" id="2071607"/>
    <lineage>
        <taxon>Bacteria</taxon>
        <taxon>Pseudomonadati</taxon>
        <taxon>Pseudomonadota</taxon>
        <taxon>Alphaproteobacteria</taxon>
        <taxon>Sphingomonadales</taxon>
        <taxon>Sphingomonadaceae</taxon>
        <taxon>Sphingomonas</taxon>
    </lineage>
</organism>
<keyword evidence="1 5" id="KW-0806">Transcription termination</keyword>
<keyword evidence="4 5" id="KW-0804">Transcription</keyword>
<dbReference type="SMART" id="SM00738">
    <property type="entry name" value="NGN"/>
    <property type="match status" value="1"/>
</dbReference>
<dbReference type="Proteomes" id="UP000515955">
    <property type="component" value="Chromosome"/>
</dbReference>
<gene>
    <name evidence="5 10" type="primary">nusG</name>
    <name evidence="10" type="ORF">H9L12_07985</name>
</gene>
<dbReference type="InterPro" id="IPR015869">
    <property type="entry name" value="Transcrpt_antiterm_NusG_bac_CS"/>
</dbReference>
<dbReference type="CDD" id="cd09891">
    <property type="entry name" value="NGN_Bact_1"/>
    <property type="match status" value="1"/>
</dbReference>
<comment type="function">
    <text evidence="5 7">Participates in transcription elongation, termination and antitermination.</text>
</comment>
<protein>
    <recommendedName>
        <fullName evidence="5 6">Transcription termination/antitermination protein NusG</fullName>
    </recommendedName>
</protein>
<evidence type="ECO:0000256" key="1">
    <source>
        <dbReference type="ARBA" id="ARBA00022472"/>
    </source>
</evidence>
<evidence type="ECO:0000259" key="9">
    <source>
        <dbReference type="SMART" id="SM00739"/>
    </source>
</evidence>
<reference evidence="10 11" key="1">
    <citation type="submission" date="2020-08" db="EMBL/GenBank/DDBJ databases">
        <title>Genome sequence of Sphingomonas rhizophila KACC 19189T.</title>
        <authorList>
            <person name="Hyun D.-W."/>
            <person name="Bae J.-W."/>
        </authorList>
    </citation>
    <scope>NUCLEOTIDE SEQUENCE [LARGE SCALE GENOMIC DNA]</scope>
    <source>
        <strain evidence="10 11">KACC 19189</strain>
    </source>
</reference>
<dbReference type="Gene3D" id="3.30.70.940">
    <property type="entry name" value="NusG, N-terminal domain"/>
    <property type="match status" value="1"/>
</dbReference>